<accession>B7CB63</accession>
<dbReference type="Gene3D" id="3.10.129.130">
    <property type="match status" value="1"/>
</dbReference>
<dbReference type="eggNOG" id="ENOG50334N3">
    <property type="taxonomic scope" value="Bacteria"/>
</dbReference>
<evidence type="ECO:0008006" key="3">
    <source>
        <dbReference type="Google" id="ProtNLM"/>
    </source>
</evidence>
<gene>
    <name evidence="1" type="ORF">EUBIFOR_01438</name>
</gene>
<dbReference type="InterPro" id="IPR053735">
    <property type="entry name" value="Type_III_TA_endoRNase"/>
</dbReference>
<evidence type="ECO:0000313" key="2">
    <source>
        <dbReference type="Proteomes" id="UP000004315"/>
    </source>
</evidence>
<reference evidence="1 2" key="1">
    <citation type="submission" date="2008-10" db="EMBL/GenBank/DDBJ databases">
        <authorList>
            <person name="Fulton L."/>
            <person name="Clifton S."/>
            <person name="Fulton B."/>
            <person name="Xu J."/>
            <person name="Minx P."/>
            <person name="Pepin K.H."/>
            <person name="Johnson M."/>
            <person name="Bhonagiri V."/>
            <person name="Nash W.E."/>
            <person name="Mardis E.R."/>
            <person name="Wilson R.K."/>
        </authorList>
    </citation>
    <scope>NUCLEOTIDE SEQUENCE [LARGE SCALE GENOMIC DNA]</scope>
    <source>
        <strain evidence="1 2">DSM 3989</strain>
    </source>
</reference>
<keyword evidence="2" id="KW-1185">Reference proteome</keyword>
<sequence>MENIKLYTVSDKYIDYLSIYAPHLFHNKKPNQIHKRVYIGVILKVHGMDYFAPLSSYKEKHKQMKETLDFIKIKRYSVINLNNMFPVQSKDYTYLDFSKEQDLKYKSLLESEYRYIKSIQGKIIKNASLVYKIKTSGKINSLTKRCNDFKLLEEKCRLYK</sequence>
<proteinExistence type="predicted"/>
<name>B7CB63_9FIRM</name>
<dbReference type="HOGENOM" id="CLU_099358_3_0_9"/>
<dbReference type="InterPro" id="IPR025911">
    <property type="entry name" value="ToxN/AbiQ_toxin"/>
</dbReference>
<organism evidence="1 2">
    <name type="scientific">Holdemanella biformis DSM 3989</name>
    <dbReference type="NCBI Taxonomy" id="518637"/>
    <lineage>
        <taxon>Bacteria</taxon>
        <taxon>Bacillati</taxon>
        <taxon>Bacillota</taxon>
        <taxon>Erysipelotrichia</taxon>
        <taxon>Erysipelotrichales</taxon>
        <taxon>Erysipelotrichaceae</taxon>
        <taxon>Holdemanella</taxon>
    </lineage>
</organism>
<dbReference type="GO" id="GO:0004521">
    <property type="term" value="F:RNA endonuclease activity"/>
    <property type="evidence" value="ECO:0007669"/>
    <property type="project" value="InterPro"/>
</dbReference>
<evidence type="ECO:0000313" key="1">
    <source>
        <dbReference type="EMBL" id="EEC90023.1"/>
    </source>
</evidence>
<dbReference type="Proteomes" id="UP000004315">
    <property type="component" value="Unassembled WGS sequence"/>
</dbReference>
<dbReference type="Pfam" id="PF13958">
    <property type="entry name" value="ToxN_toxin"/>
    <property type="match status" value="1"/>
</dbReference>
<protein>
    <recommendedName>
        <fullName evidence="3">Type III toxin-antitoxin system ToxN/AbiQ family toxin</fullName>
    </recommendedName>
</protein>
<dbReference type="RefSeq" id="WP_003865226.1">
    <property type="nucleotide sequence ID" value="NZ_DS996842.1"/>
</dbReference>
<reference evidence="1 2" key="2">
    <citation type="submission" date="2008-11" db="EMBL/GenBank/DDBJ databases">
        <title>Draft genome sequence of Eubacterium biforme (DSM 3989).</title>
        <authorList>
            <person name="Sudarsanam P."/>
            <person name="Ley R."/>
            <person name="Guruge J."/>
            <person name="Turnbaugh P.J."/>
            <person name="Mahowald M."/>
            <person name="Liep D."/>
            <person name="Gordon J."/>
        </authorList>
    </citation>
    <scope>NUCLEOTIDE SEQUENCE [LARGE SCALE GENOMIC DNA]</scope>
    <source>
        <strain evidence="1 2">DSM 3989</strain>
    </source>
</reference>
<dbReference type="GO" id="GO:0003723">
    <property type="term" value="F:RNA binding"/>
    <property type="evidence" value="ECO:0007669"/>
    <property type="project" value="InterPro"/>
</dbReference>
<dbReference type="EMBL" id="ABYT01000076">
    <property type="protein sequence ID" value="EEC90023.1"/>
    <property type="molecule type" value="Genomic_DNA"/>
</dbReference>
<dbReference type="AlphaFoldDB" id="B7CB63"/>
<comment type="caution">
    <text evidence="1">The sequence shown here is derived from an EMBL/GenBank/DDBJ whole genome shotgun (WGS) entry which is preliminary data.</text>
</comment>
<dbReference type="OrthoDB" id="1655812at2"/>